<evidence type="ECO:0000259" key="2">
    <source>
        <dbReference type="Pfam" id="PF26013"/>
    </source>
</evidence>
<dbReference type="EMBL" id="ML996109">
    <property type="protein sequence ID" value="KAF2738363.1"/>
    <property type="molecule type" value="Genomic_DNA"/>
</dbReference>
<reference evidence="3" key="1">
    <citation type="journal article" date="2020" name="Stud. Mycol.">
        <title>101 Dothideomycetes genomes: a test case for predicting lifestyles and emergence of pathogens.</title>
        <authorList>
            <person name="Haridas S."/>
            <person name="Albert R."/>
            <person name="Binder M."/>
            <person name="Bloem J."/>
            <person name="Labutti K."/>
            <person name="Salamov A."/>
            <person name="Andreopoulos B."/>
            <person name="Baker S."/>
            <person name="Barry K."/>
            <person name="Bills G."/>
            <person name="Bluhm B."/>
            <person name="Cannon C."/>
            <person name="Castanera R."/>
            <person name="Culley D."/>
            <person name="Daum C."/>
            <person name="Ezra D."/>
            <person name="Gonzalez J."/>
            <person name="Henrissat B."/>
            <person name="Kuo A."/>
            <person name="Liang C."/>
            <person name="Lipzen A."/>
            <person name="Lutzoni F."/>
            <person name="Magnuson J."/>
            <person name="Mondo S."/>
            <person name="Nolan M."/>
            <person name="Ohm R."/>
            <person name="Pangilinan J."/>
            <person name="Park H.-J."/>
            <person name="Ramirez L."/>
            <person name="Alfaro M."/>
            <person name="Sun H."/>
            <person name="Tritt A."/>
            <person name="Yoshinaga Y."/>
            <person name="Zwiers L.-H."/>
            <person name="Turgeon B."/>
            <person name="Goodwin S."/>
            <person name="Spatafora J."/>
            <person name="Crous P."/>
            <person name="Grigoriev I."/>
        </authorList>
    </citation>
    <scope>NUCLEOTIDE SEQUENCE</scope>
    <source>
        <strain evidence="3">CBS 125425</strain>
    </source>
</reference>
<feature type="compositionally biased region" description="Polar residues" evidence="1">
    <location>
        <begin position="647"/>
        <end position="662"/>
    </location>
</feature>
<organism evidence="3 4">
    <name type="scientific">Polyplosphaeria fusca</name>
    <dbReference type="NCBI Taxonomy" id="682080"/>
    <lineage>
        <taxon>Eukaryota</taxon>
        <taxon>Fungi</taxon>
        <taxon>Dikarya</taxon>
        <taxon>Ascomycota</taxon>
        <taxon>Pezizomycotina</taxon>
        <taxon>Dothideomycetes</taxon>
        <taxon>Pleosporomycetidae</taxon>
        <taxon>Pleosporales</taxon>
        <taxon>Tetraplosphaeriaceae</taxon>
        <taxon>Polyplosphaeria</taxon>
    </lineage>
</organism>
<feature type="compositionally biased region" description="Pro residues" evidence="1">
    <location>
        <begin position="635"/>
        <end position="645"/>
    </location>
</feature>
<dbReference type="AlphaFoldDB" id="A0A9P4R2U9"/>
<dbReference type="Proteomes" id="UP000799444">
    <property type="component" value="Unassembled WGS sequence"/>
</dbReference>
<dbReference type="Pfam" id="PF26013">
    <property type="entry name" value="DUF8004"/>
    <property type="match status" value="1"/>
</dbReference>
<accession>A0A9P4R2U9</accession>
<dbReference type="OrthoDB" id="4114825at2759"/>
<evidence type="ECO:0000313" key="3">
    <source>
        <dbReference type="EMBL" id="KAF2738363.1"/>
    </source>
</evidence>
<keyword evidence="4" id="KW-1185">Reference proteome</keyword>
<dbReference type="InterPro" id="IPR058317">
    <property type="entry name" value="DUF8004"/>
</dbReference>
<feature type="region of interest" description="Disordered" evidence="1">
    <location>
        <begin position="628"/>
        <end position="690"/>
    </location>
</feature>
<sequence length="988" mass="109133">MDRRSASCAAPVRNSMRTARVKRWVGATRSINDWDGLRRDPELWFDNGDCLVHLYARGQSRRGPSFRVPFKALRKSKCGAMFSLCFAQVTSDSASPSKASRRVSSGLTAPVSMSNTCELYIPAPDDASRESAFQWHITTRNFFAFVFRKPLVGAGSLGQALVNLQERMHLFRSGQINNHEDFLKYAEDQGYRDFVDCPDYALAMLQYAEHYKLRDIYIDAFAHCVGMNGDLSMSAEFEPTSRLTKALITRAYLEVDIHLGRVMLALTNFLDDDLSPALLGLADGARAHLERFRSFMHGFYVEKFGYWPPPQGSPYSKALYKSMYFDLKSLYDYLVDSDSTSDLTMQKPASGGICVLQNVQAFDSRHKFTPLPHPLPLLPQYETSSRRTQSQKALRTLTLGSKQAKTDRYMTTRAALTSATNTRDITVTSSQIVQAYMRFERQCALNNQRDEKVSMADARKVRWFLIYGTLQYLVSALRAPKEVRDTERPLYPLCCLVPEQPPWEAGTRTLNSPAIPSVNVPEAINSFLSESNCDTPNELTSGASTATIQPDCQKEDYFTHTNTDASRPVSVEVPAPLRISTPSRRSSIRSFKPVSLSALSSRRNSFVLKSPPQPFYEIIVQGYGNGLNAARVDPPSQPSSQPPSQPMSRTGSVTHTQRSSKPTLPEGAGPETSRLRSLSPDKARGSSRPTNLVLSTDVVLEQARTPTFDSFHMDQIVSPVHRSKHSPPPSSSESTISVDSPFWSDGASSISSASSTAGDLADYKPNIAGSSSSLLGGLVSIESTPKATPKRSPSIRDSVMAPPPHNDFQFSFDFPQTSDSTDLAHRPESRQSRLSFSFDIEHGIGVALSGPPSPTIATPFSPSLDSSPPHSERPRPLSRSFSMESIMTLKSKAPKPARKSSLQRPSVPPKKPTGGGIDIFAALSLGPAKAQLKGETAVSVSKKEDEQHDQLDAAPPPISKSKMARLEVEERSRKKEKRMSLGSMLRRW</sequence>
<feature type="compositionally biased region" description="Basic and acidic residues" evidence="1">
    <location>
        <begin position="964"/>
        <end position="973"/>
    </location>
</feature>
<feature type="region of interest" description="Disordered" evidence="1">
    <location>
        <begin position="847"/>
        <end position="915"/>
    </location>
</feature>
<name>A0A9P4R2U9_9PLEO</name>
<proteinExistence type="predicted"/>
<evidence type="ECO:0000256" key="1">
    <source>
        <dbReference type="SAM" id="MobiDB-lite"/>
    </source>
</evidence>
<gene>
    <name evidence="3" type="ORF">EJ04DRAFT_486176</name>
</gene>
<dbReference type="PANTHER" id="PTHR39601">
    <property type="entry name" value="CHORIOGENIN HMINOR"/>
    <property type="match status" value="1"/>
</dbReference>
<comment type="caution">
    <text evidence="3">The sequence shown here is derived from an EMBL/GenBank/DDBJ whole genome shotgun (WGS) entry which is preliminary data.</text>
</comment>
<feature type="compositionally biased region" description="Basic and acidic residues" evidence="1">
    <location>
        <begin position="941"/>
        <end position="951"/>
    </location>
</feature>
<dbReference type="PANTHER" id="PTHR39601:SF1">
    <property type="entry name" value="CHORIOGENIN HMINOR"/>
    <property type="match status" value="1"/>
</dbReference>
<feature type="region of interest" description="Disordered" evidence="1">
    <location>
        <begin position="784"/>
        <end position="830"/>
    </location>
</feature>
<protein>
    <recommendedName>
        <fullName evidence="2">DUF8004 domain-containing protein</fullName>
    </recommendedName>
</protein>
<feature type="region of interest" description="Disordered" evidence="1">
    <location>
        <begin position="934"/>
        <end position="988"/>
    </location>
</feature>
<feature type="domain" description="DUF8004" evidence="2">
    <location>
        <begin position="180"/>
        <end position="270"/>
    </location>
</feature>
<feature type="compositionally biased region" description="Polar residues" evidence="1">
    <location>
        <begin position="855"/>
        <end position="869"/>
    </location>
</feature>
<evidence type="ECO:0000313" key="4">
    <source>
        <dbReference type="Proteomes" id="UP000799444"/>
    </source>
</evidence>